<dbReference type="HOGENOM" id="CLU_373802_0_0_11"/>
<evidence type="ECO:0000313" key="2">
    <source>
        <dbReference type="Proteomes" id="UP000019150"/>
    </source>
</evidence>
<name>W5T693_9NOCA</name>
<dbReference type="Proteomes" id="UP000019150">
    <property type="component" value="Chromosome"/>
</dbReference>
<sequence>MAANVPGGGRTECEDGERITPGRAQVAELFIVRRAGLPRNVLDDLRAPDTVAALRELLTVRAAIEVRGRGLSDTLYRVVPALPDKTMRRKVIGLRRDIRNVRRIESVVADAHSMVARLGTEFVSRVESWAELCGTADALWRFAQTSLDTESAGIVTEVRRHLAGPVIASGLVWASPAFSRRLESDLDAAVDARSARTATAYLTRIAAKPSPFSTFSTVSVTGTDRRPGIVPPNASHVVTNRSIAVALFLACIAHAAAAKAMDVVRVSGLRQLGDRPHAVLTTRTVRGSVALRFDEITDCGDLAGVLARLPLEPVPLADFTSADEMAQARRLLDIGLLQPVLPWAADCSDDYAALAEWVRHKGIADSGNLGAALDDLAAQRPASTTGTPAARRTAIEAATRAAEQAFTALDAPMPAWIPTTPPFHELVAHRPDESDRLPATITADLSEIARRLAPATGLDPRYERLVRYFVRRHGRGARDVDLLDMLYPVLAHGLDRLPGAPPASVVESAPRLRGHGTVGIASHTVFFQVDRDSDADYRVIVNAVHGGAIGLLARWSVHPQMNAWSAEYLSDWVTSGFPGSTVYQVVPYADWSTLQRPALADLPRVALPGDLPDTSAAADLTRMVVSHDIGTNTLQVVDRHGRSVSFAHLGVVPQPDLTGIPALLCLLSNPWTTLPRGKDRIGTRAAADGVVSRPRREQGRIVWARATWVFAAHDVPRRRGNRLEFLRDILNWQRARGLPDEVFVTRIEGGGPRARRGKPQWVGFDHPHAIWIAFGELDTSVTSVEVVEALPRMLDHARSAGGHPAPEYTTEYIGVVRHG</sequence>
<dbReference type="eggNOG" id="ENOG502Z8P5">
    <property type="taxonomic scope" value="Bacteria"/>
</dbReference>
<dbReference type="KEGG" id="nno:NONO_c00070"/>
<dbReference type="STRING" id="1415166.NONO_c00070"/>
<dbReference type="PATRIC" id="fig|1415166.3.peg.7"/>
<proteinExistence type="predicted"/>
<accession>W5T693</accession>
<evidence type="ECO:0000313" key="1">
    <source>
        <dbReference type="EMBL" id="AHH14830.1"/>
    </source>
</evidence>
<gene>
    <name evidence="1" type="ORF">NONO_c00070</name>
</gene>
<dbReference type="AlphaFoldDB" id="W5T693"/>
<reference evidence="1 2" key="1">
    <citation type="journal article" date="2014" name="Appl. Environ. Microbiol.">
        <title>Insights into the Microbial Degradation of Rubber and Gutta-Percha by Analysis of the Complete Genome of Nocardia nova SH22a.</title>
        <authorList>
            <person name="Luo Q."/>
            <person name="Hiessl S."/>
            <person name="Poehlein A."/>
            <person name="Daniel R."/>
            <person name="Steinbuchel A."/>
        </authorList>
    </citation>
    <scope>NUCLEOTIDE SEQUENCE [LARGE SCALE GENOMIC DNA]</scope>
    <source>
        <strain evidence="1">SH22a</strain>
    </source>
</reference>
<organism evidence="1 2">
    <name type="scientific">Nocardia nova SH22a</name>
    <dbReference type="NCBI Taxonomy" id="1415166"/>
    <lineage>
        <taxon>Bacteria</taxon>
        <taxon>Bacillati</taxon>
        <taxon>Actinomycetota</taxon>
        <taxon>Actinomycetes</taxon>
        <taxon>Mycobacteriales</taxon>
        <taxon>Nocardiaceae</taxon>
        <taxon>Nocardia</taxon>
    </lineage>
</organism>
<keyword evidence="2" id="KW-1185">Reference proteome</keyword>
<dbReference type="EMBL" id="CP006850">
    <property type="protein sequence ID" value="AHH14830.1"/>
    <property type="molecule type" value="Genomic_DNA"/>
</dbReference>
<protein>
    <submittedName>
        <fullName evidence="1">Putative lantibiotic dehydratase</fullName>
    </submittedName>
</protein>